<accession>F2N815</accession>
<dbReference type="OrthoDB" id="9786110at2"/>
<dbReference type="SUPFAM" id="SSF53474">
    <property type="entry name" value="alpha/beta-Hydrolases"/>
    <property type="match status" value="1"/>
</dbReference>
<feature type="domain" description="AB hydrolase-1" evidence="1">
    <location>
        <begin position="109"/>
        <end position="313"/>
    </location>
</feature>
<dbReference type="STRING" id="700015.Corgl_1090"/>
<protein>
    <recommendedName>
        <fullName evidence="1">AB hydrolase-1 domain-containing protein</fullName>
    </recommendedName>
</protein>
<dbReference type="InterPro" id="IPR029058">
    <property type="entry name" value="AB_hydrolase_fold"/>
</dbReference>
<dbReference type="Proteomes" id="UP000006851">
    <property type="component" value="Chromosome"/>
</dbReference>
<organism evidence="2 3">
    <name type="scientific">Coriobacterium glomerans (strain ATCC 49209 / DSM 20642 / JCM 10262 / PW2)</name>
    <dbReference type="NCBI Taxonomy" id="700015"/>
    <lineage>
        <taxon>Bacteria</taxon>
        <taxon>Bacillati</taxon>
        <taxon>Actinomycetota</taxon>
        <taxon>Coriobacteriia</taxon>
        <taxon>Coriobacteriales</taxon>
        <taxon>Coriobacteriaceae</taxon>
        <taxon>Coriobacterium</taxon>
    </lineage>
</organism>
<proteinExistence type="predicted"/>
<dbReference type="Pfam" id="PF12697">
    <property type="entry name" value="Abhydrolase_6"/>
    <property type="match status" value="1"/>
</dbReference>
<dbReference type="Gene3D" id="3.40.50.1820">
    <property type="entry name" value="alpha/beta hydrolase"/>
    <property type="match status" value="1"/>
</dbReference>
<evidence type="ECO:0000313" key="2">
    <source>
        <dbReference type="EMBL" id="AEB07198.1"/>
    </source>
</evidence>
<dbReference type="KEGG" id="cgo:Corgl_1090"/>
<dbReference type="RefSeq" id="WP_013708941.1">
    <property type="nucleotide sequence ID" value="NC_015389.1"/>
</dbReference>
<dbReference type="HOGENOM" id="CLU_029375_6_3_11"/>
<dbReference type="PANTHER" id="PTHR43358:SF4">
    <property type="entry name" value="ALPHA_BETA HYDROLASE FOLD-1 DOMAIN-CONTAINING PROTEIN"/>
    <property type="match status" value="1"/>
</dbReference>
<dbReference type="AlphaFoldDB" id="F2N815"/>
<evidence type="ECO:0000259" key="1">
    <source>
        <dbReference type="Pfam" id="PF12697"/>
    </source>
</evidence>
<name>F2N815_CORGP</name>
<dbReference type="eggNOG" id="COG1073">
    <property type="taxonomic scope" value="Bacteria"/>
</dbReference>
<gene>
    <name evidence="2" type="ordered locus">Corgl_1090</name>
</gene>
<reference evidence="3" key="1">
    <citation type="journal article" date="2013" name="Stand. Genomic Sci.">
        <title>Complete genome sequence of Coriobacterium glomerans type strain (PW2(T)) from the midgut of Pyrrhocoris apterus L. (red soldier bug).</title>
        <authorList>
            <person name="Stackebrandt E."/>
            <person name="Zeytun A."/>
            <person name="Lapidus A."/>
            <person name="Nolan M."/>
            <person name="Lucas S."/>
            <person name="Hammon N."/>
            <person name="Deshpande S."/>
            <person name="Cheng J.F."/>
            <person name="Tapia R."/>
            <person name="Goodwin L.A."/>
            <person name="Pitluck S."/>
            <person name="Liolios K."/>
            <person name="Pagani I."/>
            <person name="Ivanova N."/>
            <person name="Mavromatis K."/>
            <person name="Mikhailova N."/>
            <person name="Huntemann M."/>
            <person name="Pati A."/>
            <person name="Chen A."/>
            <person name="Palaniappan K."/>
            <person name="Chang Y.J."/>
            <person name="Land M."/>
            <person name="Hauser L."/>
            <person name="Rohde M."/>
            <person name="Pukall R."/>
            <person name="Goker M."/>
            <person name="Detter J.C."/>
            <person name="Woyke T."/>
            <person name="Bristow J."/>
            <person name="Eisen J.A."/>
            <person name="Markowitz V."/>
            <person name="Hugenholtz P."/>
            <person name="Kyrpides N.C."/>
            <person name="Klenk H.P."/>
        </authorList>
    </citation>
    <scope>NUCLEOTIDE SEQUENCE</scope>
    <source>
        <strain evidence="3">ATCC 49209 / DSM 20642 / JCM 10262 / PW2</strain>
    </source>
</reference>
<dbReference type="EMBL" id="CP002628">
    <property type="protein sequence ID" value="AEB07198.1"/>
    <property type="molecule type" value="Genomic_DNA"/>
</dbReference>
<dbReference type="PANTHER" id="PTHR43358">
    <property type="entry name" value="ALPHA/BETA-HYDROLASE"/>
    <property type="match status" value="1"/>
</dbReference>
<evidence type="ECO:0000313" key="3">
    <source>
        <dbReference type="Proteomes" id="UP000006851"/>
    </source>
</evidence>
<dbReference type="InterPro" id="IPR052920">
    <property type="entry name" value="DNA-binding_regulatory"/>
</dbReference>
<dbReference type="GO" id="GO:0003824">
    <property type="term" value="F:catalytic activity"/>
    <property type="evidence" value="ECO:0007669"/>
    <property type="project" value="UniProtKB-ARBA"/>
</dbReference>
<sequence>MMKSRATRASAAAIAAAAAVAIGYSGYRLFRFGLDPHMRESMIARVISGGVEASDEAVSPADADFEHRAKAWFLGARRSIEHLADDGQRLFGWRIDAACDEQPTHDYAIVCHGYSSAPEHMARYVYHFFERNMSVLAPAARAHERNSDTGFIQMGWRDSLDLLGWIQDICRRDHRARIILFGLSMGAAEVMMASGLELPENVRLIIEDCGYTSVWDEFFFQFKRMFKMPAFPVLYAADAICRLRAGFTLGEASSLERLAHARIPMLFIHGTRDTFVPFSMLDEVFDACASPVKRKLAINGAGHARSASTDPERYWGTIDAFIDDNL</sequence>
<dbReference type="InterPro" id="IPR000073">
    <property type="entry name" value="AB_hydrolase_1"/>
</dbReference>
<keyword evidence="3" id="KW-1185">Reference proteome</keyword>